<organism evidence="1 2">
    <name type="scientific">Microbispora hainanensis</name>
    <dbReference type="NCBI Taxonomy" id="568844"/>
    <lineage>
        <taxon>Bacteria</taxon>
        <taxon>Bacillati</taxon>
        <taxon>Actinomycetota</taxon>
        <taxon>Actinomycetes</taxon>
        <taxon>Streptosporangiales</taxon>
        <taxon>Streptosporangiaceae</taxon>
        <taxon>Microbispora</taxon>
    </lineage>
</organism>
<name>A0A544YBP4_9ACTN</name>
<dbReference type="InterPro" id="IPR038282">
    <property type="entry name" value="DUF2267_sf"/>
</dbReference>
<evidence type="ECO:0000313" key="1">
    <source>
        <dbReference type="EMBL" id="TQS14154.1"/>
    </source>
</evidence>
<dbReference type="EMBL" id="VIRM01000061">
    <property type="protein sequence ID" value="TQS14154.1"/>
    <property type="molecule type" value="Genomic_DNA"/>
</dbReference>
<accession>A0A544YBP4</accession>
<dbReference type="RefSeq" id="WP_142624430.1">
    <property type="nucleotide sequence ID" value="NZ_VIRM01000061.1"/>
</dbReference>
<dbReference type="Proteomes" id="UP000316541">
    <property type="component" value="Unassembled WGS sequence"/>
</dbReference>
<gene>
    <name evidence="1" type="ORF">FLX08_34400</name>
</gene>
<dbReference type="InterPro" id="IPR018727">
    <property type="entry name" value="DUF2267"/>
</dbReference>
<sequence length="142" mass="16359">MVETGYSSFNATVDKTNRLLKEIEQAYGWPHERRNQSYAALSAVLHALRDRLPVEEAAQLGAQLPMLVRGIYYTGWDPSKVPVKMHKEEFHARVRRDFPYEVEGGIEQLIKTVLKALRLYVTEGEWDDIKSSMPRELADELP</sequence>
<reference evidence="1 2" key="1">
    <citation type="submission" date="2019-07" db="EMBL/GenBank/DDBJ databases">
        <title>Microbispora hainanensis DSM 45428.</title>
        <authorList>
            <person name="Thawai C."/>
        </authorList>
    </citation>
    <scope>NUCLEOTIDE SEQUENCE [LARGE SCALE GENOMIC DNA]</scope>
    <source>
        <strain evidence="1 2">DSM 45428</strain>
    </source>
</reference>
<protein>
    <submittedName>
        <fullName evidence="1">DUF2267 domain-containing protein</fullName>
    </submittedName>
</protein>
<evidence type="ECO:0000313" key="2">
    <source>
        <dbReference type="Proteomes" id="UP000316541"/>
    </source>
</evidence>
<dbReference type="AlphaFoldDB" id="A0A544YBP4"/>
<dbReference type="Pfam" id="PF10025">
    <property type="entry name" value="DUF2267"/>
    <property type="match status" value="1"/>
</dbReference>
<comment type="caution">
    <text evidence="1">The sequence shown here is derived from an EMBL/GenBank/DDBJ whole genome shotgun (WGS) entry which is preliminary data.</text>
</comment>
<dbReference type="Gene3D" id="1.10.490.110">
    <property type="entry name" value="Uncharacterized conserved protein DUF2267"/>
    <property type="match status" value="1"/>
</dbReference>
<proteinExistence type="predicted"/>